<reference evidence="4" key="1">
    <citation type="submission" date="2020-10" db="EMBL/GenBank/DDBJ databases">
        <authorList>
            <person name="Gilroy R."/>
        </authorList>
    </citation>
    <scope>NUCLEOTIDE SEQUENCE</scope>
    <source>
        <strain evidence="4">13766</strain>
    </source>
</reference>
<dbReference type="InterPro" id="IPR033433">
    <property type="entry name" value="GtaA_N"/>
</dbReference>
<evidence type="ECO:0000313" key="4">
    <source>
        <dbReference type="EMBL" id="HIS92319.1"/>
    </source>
</evidence>
<dbReference type="EMBL" id="DVJN01000094">
    <property type="protein sequence ID" value="HIS92319.1"/>
    <property type="molecule type" value="Genomic_DNA"/>
</dbReference>
<dbReference type="InterPro" id="IPR008928">
    <property type="entry name" value="6-hairpin_glycosidase_sf"/>
</dbReference>
<organism evidence="4 5">
    <name type="scientific">Candidatus Alectryocaccomicrobium excrementavium</name>
    <dbReference type="NCBI Taxonomy" id="2840668"/>
    <lineage>
        <taxon>Bacteria</taxon>
        <taxon>Bacillati</taxon>
        <taxon>Bacillota</taxon>
        <taxon>Clostridia</taxon>
        <taxon>Candidatus Alectryocaccomicrobium</taxon>
    </lineage>
</organism>
<evidence type="ECO:0000313" key="5">
    <source>
        <dbReference type="Proteomes" id="UP000824140"/>
    </source>
</evidence>
<feature type="domain" description="DUF4964" evidence="1">
    <location>
        <begin position="4"/>
        <end position="60"/>
    </location>
</feature>
<dbReference type="AlphaFoldDB" id="A0A9D1FZH3"/>
<feature type="domain" description="Glutaminase A N-terminal" evidence="3">
    <location>
        <begin position="74"/>
        <end position="186"/>
    </location>
</feature>
<dbReference type="Pfam" id="PF16335">
    <property type="entry name" value="GtaA_6_Hairpin"/>
    <property type="match status" value="1"/>
</dbReference>
<evidence type="ECO:0000259" key="1">
    <source>
        <dbReference type="Pfam" id="PF16334"/>
    </source>
</evidence>
<name>A0A9D1FZH3_9FIRM</name>
<dbReference type="PANTHER" id="PTHR31987">
    <property type="entry name" value="GLUTAMINASE A-RELATED"/>
    <property type="match status" value="1"/>
</dbReference>
<accession>A0A9D1FZH3</accession>
<dbReference type="InterPro" id="IPR032514">
    <property type="entry name" value="GtaA_central"/>
</dbReference>
<feature type="domain" description="Glutaminase A central" evidence="2">
    <location>
        <begin position="275"/>
        <end position="637"/>
    </location>
</feature>
<comment type="caution">
    <text evidence="4">The sequence shown here is derived from an EMBL/GenBank/DDBJ whole genome shotgun (WGS) entry which is preliminary data.</text>
</comment>
<reference evidence="4" key="2">
    <citation type="journal article" date="2021" name="PeerJ">
        <title>Extensive microbial diversity within the chicken gut microbiome revealed by metagenomics and culture.</title>
        <authorList>
            <person name="Gilroy R."/>
            <person name="Ravi A."/>
            <person name="Getino M."/>
            <person name="Pursley I."/>
            <person name="Horton D.L."/>
            <person name="Alikhan N.F."/>
            <person name="Baker D."/>
            <person name="Gharbi K."/>
            <person name="Hall N."/>
            <person name="Watson M."/>
            <person name="Adriaenssens E.M."/>
            <person name="Foster-Nyarko E."/>
            <person name="Jarju S."/>
            <person name="Secka A."/>
            <person name="Antonio M."/>
            <person name="Oren A."/>
            <person name="Chaudhuri R.R."/>
            <person name="La Ragione R."/>
            <person name="Hildebrand F."/>
            <person name="Pallen M.J."/>
        </authorList>
    </citation>
    <scope>NUCLEOTIDE SEQUENCE</scope>
    <source>
        <strain evidence="4">13766</strain>
    </source>
</reference>
<dbReference type="InterPro" id="IPR032515">
    <property type="entry name" value="DUF4964"/>
</dbReference>
<dbReference type="InterPro" id="IPR052743">
    <property type="entry name" value="Glutaminase_GtaA"/>
</dbReference>
<protein>
    <submittedName>
        <fullName evidence="4">DUF4965 domain-containing protein</fullName>
    </submittedName>
</protein>
<dbReference type="Pfam" id="PF17168">
    <property type="entry name" value="DUF5127"/>
    <property type="match status" value="1"/>
</dbReference>
<dbReference type="PANTHER" id="PTHR31987:SF1">
    <property type="entry name" value="GLUTAMINASE A"/>
    <property type="match status" value="1"/>
</dbReference>
<gene>
    <name evidence="4" type="ORF">IAA84_04800</name>
</gene>
<dbReference type="Pfam" id="PF16334">
    <property type="entry name" value="DUF4964"/>
    <property type="match status" value="1"/>
</dbReference>
<dbReference type="GO" id="GO:0005975">
    <property type="term" value="P:carbohydrate metabolic process"/>
    <property type="evidence" value="ECO:0007669"/>
    <property type="project" value="InterPro"/>
</dbReference>
<evidence type="ECO:0000259" key="3">
    <source>
        <dbReference type="Pfam" id="PF17168"/>
    </source>
</evidence>
<sequence>MSIVRLPAIPLIANDPYFSIWCPADLLTDADTCHWCGEAKPLRGTLAIDGKAYRFLGLGEAPAIKTLRQDVTPTATECVFAADGVELTLRFTGAALPEDLDVLSAPITMIEMRLRALDGREHDCRAELSFSAALCVYGGEKRDMHAVSYSLGGKNVAFLGQIAQKPLSHSGDHTTIDWGYLYLMSAAPLTSSQEGLGVCWSGSVGGAGAEIRALAAYDDIASINYFGSLQKAWCFRDGSSIIDWLRAFDARWDELHQKCRALDERVLGEAREIGGEDYALIAAAAWRHTFAAHKLIADGEGRMVLLSKENDSNGCIGTVDISYPSAPIFLKFCPQLVNALCRGVLKFAEMPVWEEDYAPHDIGRYPYATGQVYAACDRAVYRQTAGVHPPYYLYPAGAGVYNPHDQMPVEECGNMLIMLAAAFFKTGDASLVQAHRATLEKWAKYLCEYGEDPGEQLCTDDFAGHLAHNVNLAAKALVGVACYARLMEALGEDAAHWNRETARLRDSFLARAQRPGGGPLTFDGTGWSMKYNLVWDEILGLGLLPREYYAQEMGSYPGRMNRYGLPLDSRRSYTKSDWELWIATMAQSKEEFRRFIAPIAAYLRETDSRVPFSDWYDTVTGKYEHFIARAVQGGLYMPMLKHWK</sequence>
<dbReference type="SUPFAM" id="SSF48208">
    <property type="entry name" value="Six-hairpin glycosidases"/>
    <property type="match status" value="1"/>
</dbReference>
<evidence type="ECO:0000259" key="2">
    <source>
        <dbReference type="Pfam" id="PF16335"/>
    </source>
</evidence>
<proteinExistence type="predicted"/>
<dbReference type="Proteomes" id="UP000824140">
    <property type="component" value="Unassembled WGS sequence"/>
</dbReference>